<dbReference type="InterPro" id="IPR016040">
    <property type="entry name" value="NAD(P)-bd_dom"/>
</dbReference>
<evidence type="ECO:0000259" key="1">
    <source>
        <dbReference type="Pfam" id="PF13460"/>
    </source>
</evidence>
<proteinExistence type="predicted"/>
<sequence length="253" mass="27754">MRALVLGGSGNVGKLVLQLLLERGAEVQALVRTPEAIPADLTANKNLTLIQGSLLHLSVDDLAGHIKGCNAVIMTLGHGLSYGRVPALGLWMNPHELVVKATQMTSEAIIKLQPPAPIKFIILNTVGVANPDGSDPYQPGALERGLIGFMKMALPPYADSVKSAVYISQQIGDKHKSSLEWVVVRPDGFIDGEVCAYKLMEGIQHPFYEPDHITKANIAHFMRELAYNYDTWNTWKFKMPIIVNASQPHKEKK</sequence>
<name>A0A9P6U2X2_9FUNG</name>
<dbReference type="PANTHER" id="PTHR15020">
    <property type="entry name" value="FLAVIN REDUCTASE-RELATED"/>
    <property type="match status" value="1"/>
</dbReference>
<dbReference type="PANTHER" id="PTHR15020:SF11">
    <property type="entry name" value="OS06G0360300 PROTEIN"/>
    <property type="match status" value="1"/>
</dbReference>
<gene>
    <name evidence="2" type="ORF">DFQ27_005426</name>
</gene>
<protein>
    <recommendedName>
        <fullName evidence="1">NAD(P)-binding domain-containing protein</fullName>
    </recommendedName>
</protein>
<dbReference type="EMBL" id="JAAAJB010000387">
    <property type="protein sequence ID" value="KAG0256882.1"/>
    <property type="molecule type" value="Genomic_DNA"/>
</dbReference>
<dbReference type="InterPro" id="IPR036291">
    <property type="entry name" value="NAD(P)-bd_dom_sf"/>
</dbReference>
<dbReference type="Proteomes" id="UP000807716">
    <property type="component" value="Unassembled WGS sequence"/>
</dbReference>
<dbReference type="Gene3D" id="3.40.50.720">
    <property type="entry name" value="NAD(P)-binding Rossmann-like Domain"/>
    <property type="match status" value="1"/>
</dbReference>
<dbReference type="SUPFAM" id="SSF51735">
    <property type="entry name" value="NAD(P)-binding Rossmann-fold domains"/>
    <property type="match status" value="1"/>
</dbReference>
<dbReference type="AlphaFoldDB" id="A0A9P6U2X2"/>
<reference evidence="2" key="1">
    <citation type="journal article" date="2020" name="Fungal Divers.">
        <title>Resolving the Mortierellaceae phylogeny through synthesis of multi-gene phylogenetics and phylogenomics.</title>
        <authorList>
            <person name="Vandepol N."/>
            <person name="Liber J."/>
            <person name="Desiro A."/>
            <person name="Na H."/>
            <person name="Kennedy M."/>
            <person name="Barry K."/>
            <person name="Grigoriev I.V."/>
            <person name="Miller A.N."/>
            <person name="O'Donnell K."/>
            <person name="Stajich J.E."/>
            <person name="Bonito G."/>
        </authorList>
    </citation>
    <scope>NUCLEOTIDE SEQUENCE</scope>
    <source>
        <strain evidence="2">BC1065</strain>
    </source>
</reference>
<dbReference type="Pfam" id="PF13460">
    <property type="entry name" value="NAD_binding_10"/>
    <property type="match status" value="1"/>
</dbReference>
<feature type="domain" description="NAD(P)-binding" evidence="1">
    <location>
        <begin position="7"/>
        <end position="225"/>
    </location>
</feature>
<organism evidence="2 3">
    <name type="scientific">Actinomortierella ambigua</name>
    <dbReference type="NCBI Taxonomy" id="1343610"/>
    <lineage>
        <taxon>Eukaryota</taxon>
        <taxon>Fungi</taxon>
        <taxon>Fungi incertae sedis</taxon>
        <taxon>Mucoromycota</taxon>
        <taxon>Mortierellomycotina</taxon>
        <taxon>Mortierellomycetes</taxon>
        <taxon>Mortierellales</taxon>
        <taxon>Mortierellaceae</taxon>
        <taxon>Actinomortierella</taxon>
    </lineage>
</organism>
<dbReference type="OrthoDB" id="10254221at2759"/>
<evidence type="ECO:0000313" key="3">
    <source>
        <dbReference type="Proteomes" id="UP000807716"/>
    </source>
</evidence>
<evidence type="ECO:0000313" key="2">
    <source>
        <dbReference type="EMBL" id="KAG0256882.1"/>
    </source>
</evidence>
<comment type="caution">
    <text evidence="2">The sequence shown here is derived from an EMBL/GenBank/DDBJ whole genome shotgun (WGS) entry which is preliminary data.</text>
</comment>
<accession>A0A9P6U2X2</accession>
<keyword evidence="3" id="KW-1185">Reference proteome</keyword>